<reference evidence="1 2" key="1">
    <citation type="journal article" date="2021" name="Genome Biol. Evol.">
        <title>Complete Genome Sequencing of a Novel Gloeobacter Species from a Waterfall Cave in Mexico.</title>
        <authorList>
            <person name="Saw J.H."/>
            <person name="Cardona T."/>
            <person name="Montejano G."/>
        </authorList>
    </citation>
    <scope>NUCLEOTIDE SEQUENCE [LARGE SCALE GENOMIC DNA]</scope>
    <source>
        <strain evidence="1">MG652769</strain>
    </source>
</reference>
<protein>
    <submittedName>
        <fullName evidence="1">Uncharacterized protein</fullName>
    </submittedName>
</protein>
<dbReference type="EMBL" id="CP063845">
    <property type="protein sequence ID" value="UFP94338.1"/>
    <property type="molecule type" value="Genomic_DNA"/>
</dbReference>
<accession>A0ABY3PL97</accession>
<dbReference type="Proteomes" id="UP001054846">
    <property type="component" value="Chromosome"/>
</dbReference>
<evidence type="ECO:0000313" key="1">
    <source>
        <dbReference type="EMBL" id="UFP94338.1"/>
    </source>
</evidence>
<gene>
    <name evidence="1" type="ORF">ISF26_21755</name>
</gene>
<sequence>MHTAVYAQVYSNRGLARHKLGDQVGAAEDFAAAARWFAKKGDFALHKQAQGNLDKVLRLVG</sequence>
<evidence type="ECO:0000313" key="2">
    <source>
        <dbReference type="Proteomes" id="UP001054846"/>
    </source>
</evidence>
<organism evidence="1 2">
    <name type="scientific">Gloeobacter morelensis MG652769</name>
    <dbReference type="NCBI Taxonomy" id="2781736"/>
    <lineage>
        <taxon>Bacteria</taxon>
        <taxon>Bacillati</taxon>
        <taxon>Cyanobacteriota</taxon>
        <taxon>Cyanophyceae</taxon>
        <taxon>Gloeobacterales</taxon>
        <taxon>Gloeobacteraceae</taxon>
        <taxon>Gloeobacter</taxon>
        <taxon>Gloeobacter morelensis</taxon>
    </lineage>
</organism>
<proteinExistence type="predicted"/>
<keyword evidence="2" id="KW-1185">Reference proteome</keyword>
<dbReference type="RefSeq" id="WP_230841397.1">
    <property type="nucleotide sequence ID" value="NZ_CP063845.1"/>
</dbReference>
<name>A0ABY3PL97_9CYAN</name>